<dbReference type="OrthoDB" id="3680851at2"/>
<organism evidence="2 3">
    <name type="scientific">Kibdelosporangium phytohabitans</name>
    <dbReference type="NCBI Taxonomy" id="860235"/>
    <lineage>
        <taxon>Bacteria</taxon>
        <taxon>Bacillati</taxon>
        <taxon>Actinomycetota</taxon>
        <taxon>Actinomycetes</taxon>
        <taxon>Pseudonocardiales</taxon>
        <taxon>Pseudonocardiaceae</taxon>
        <taxon>Kibdelosporangium</taxon>
    </lineage>
</organism>
<dbReference type="SFLD" id="SFLDG01129">
    <property type="entry name" value="C1.5:_HAD__Beta-PGM__Phosphata"/>
    <property type="match status" value="1"/>
</dbReference>
<dbReference type="Gene3D" id="3.40.50.1000">
    <property type="entry name" value="HAD superfamily/HAD-like"/>
    <property type="match status" value="1"/>
</dbReference>
<name>A0A0N7F2D7_9PSEU</name>
<dbReference type="Gene3D" id="1.10.150.240">
    <property type="entry name" value="Putative phosphatase, domain 2"/>
    <property type="match status" value="1"/>
</dbReference>
<keyword evidence="3" id="KW-1185">Reference proteome</keyword>
<dbReference type="InterPro" id="IPR023214">
    <property type="entry name" value="HAD_sf"/>
</dbReference>
<evidence type="ECO:0000313" key="2">
    <source>
        <dbReference type="EMBL" id="ALG05543.1"/>
    </source>
</evidence>
<protein>
    <submittedName>
        <fullName evidence="2">Hydrolase</fullName>
    </submittedName>
</protein>
<dbReference type="RefSeq" id="WP_054287524.1">
    <property type="nucleotide sequence ID" value="NZ_CP012752.1"/>
</dbReference>
<dbReference type="AlphaFoldDB" id="A0A0N7F2D7"/>
<dbReference type="GO" id="GO:0016787">
    <property type="term" value="F:hydrolase activity"/>
    <property type="evidence" value="ECO:0007669"/>
    <property type="project" value="UniProtKB-KW"/>
</dbReference>
<dbReference type="STRING" id="860235.AOZ06_00130"/>
<dbReference type="PANTHER" id="PTHR43316:SF8">
    <property type="entry name" value="HAD FAMILY HYDROLASE"/>
    <property type="match status" value="1"/>
</dbReference>
<dbReference type="InterPro" id="IPR023198">
    <property type="entry name" value="PGP-like_dom2"/>
</dbReference>
<dbReference type="Pfam" id="PF00702">
    <property type="entry name" value="Hydrolase"/>
    <property type="match status" value="1"/>
</dbReference>
<accession>A0A0N7F2D7</accession>
<sequence>MLIFDADDTLWENNVLFERVIDDFLDWLAHPTMDRAQLRPILNDIERANIATIGYGSKALLRNLHDTFQHLYQREVTATESSQIEELAVALIDHQVELIHGVPETLTQLGSRHDLLLLTKGAQDEQQRKIDASGLAHHFKSTHIVPEKDPDTYRALAKDLALDVSTTWMIGNSPKSDILASRAAGMNAVFIPNVHTWILEEIELDPEDKGILHLERFTDLLNHF</sequence>
<reference evidence="2 3" key="1">
    <citation type="submission" date="2015-07" db="EMBL/GenBank/DDBJ databases">
        <title>Genome sequencing of Kibdelosporangium phytohabitans.</title>
        <authorList>
            <person name="Qin S."/>
            <person name="Xing K."/>
        </authorList>
    </citation>
    <scope>NUCLEOTIDE SEQUENCE [LARGE SCALE GENOMIC DNA]</scope>
    <source>
        <strain evidence="2 3">KLBMP1111</strain>
    </source>
</reference>
<keyword evidence="1 2" id="KW-0378">Hydrolase</keyword>
<gene>
    <name evidence="2" type="ORF">AOZ06_00130</name>
</gene>
<evidence type="ECO:0000256" key="1">
    <source>
        <dbReference type="ARBA" id="ARBA00022801"/>
    </source>
</evidence>
<dbReference type="Proteomes" id="UP000063699">
    <property type="component" value="Chromosome"/>
</dbReference>
<dbReference type="EMBL" id="CP012752">
    <property type="protein sequence ID" value="ALG05543.1"/>
    <property type="molecule type" value="Genomic_DNA"/>
</dbReference>
<dbReference type="KEGG" id="kphy:AOZ06_00130"/>
<proteinExistence type="predicted"/>
<dbReference type="InterPro" id="IPR051540">
    <property type="entry name" value="S-2-haloacid_dehalogenase"/>
</dbReference>
<evidence type="ECO:0000313" key="3">
    <source>
        <dbReference type="Proteomes" id="UP000063699"/>
    </source>
</evidence>
<dbReference type="PANTHER" id="PTHR43316">
    <property type="entry name" value="HYDROLASE, HALOACID DELAHOGENASE-RELATED"/>
    <property type="match status" value="1"/>
</dbReference>
<dbReference type="SUPFAM" id="SSF56784">
    <property type="entry name" value="HAD-like"/>
    <property type="match status" value="1"/>
</dbReference>
<dbReference type="InterPro" id="IPR036412">
    <property type="entry name" value="HAD-like_sf"/>
</dbReference>
<dbReference type="SFLD" id="SFLDS00003">
    <property type="entry name" value="Haloacid_Dehalogenase"/>
    <property type="match status" value="1"/>
</dbReference>